<comment type="caution">
    <text evidence="4">The sequence shown here is derived from an EMBL/GenBank/DDBJ whole genome shotgun (WGS) entry which is preliminary data.</text>
</comment>
<dbReference type="RefSeq" id="WP_084713612.1">
    <property type="nucleotide sequence ID" value="NZ_JBHEZZ010000001.1"/>
</dbReference>
<organism evidence="4 5">
    <name type="scientific">Streptacidiphilus cavernicola</name>
    <dbReference type="NCBI Taxonomy" id="3342716"/>
    <lineage>
        <taxon>Bacteria</taxon>
        <taxon>Bacillati</taxon>
        <taxon>Actinomycetota</taxon>
        <taxon>Actinomycetes</taxon>
        <taxon>Kitasatosporales</taxon>
        <taxon>Streptomycetaceae</taxon>
        <taxon>Streptacidiphilus</taxon>
    </lineage>
</organism>
<keyword evidence="5" id="KW-1185">Reference proteome</keyword>
<gene>
    <name evidence="4" type="ORF">ACEZDJ_01495</name>
</gene>
<protein>
    <submittedName>
        <fullName evidence="4">4'-phosphopantetheinyl transferase superfamily protein</fullName>
    </submittedName>
</protein>
<name>A0ABV6UET8_9ACTN</name>
<feature type="domain" description="4'-phosphopantetheinyl transferase" evidence="3">
    <location>
        <begin position="114"/>
        <end position="178"/>
    </location>
</feature>
<evidence type="ECO:0000313" key="5">
    <source>
        <dbReference type="Proteomes" id="UP001592528"/>
    </source>
</evidence>
<sequence length="230" mass="23735">MDAVRVWLGWADGGTGGAAGGAAVLDPVERARAAAFVRAELRERYTAAHVMLRQVLGGCLDQDPAEVRFARQDCPCCGGPHGRPVLAGERPPLEFSLSHAGALVAVAVAGAGVPIGVDVEALPRPGTVAEVGSKLHPAERAEIDAADDPVAAFARIWTRKEAYLKGLGTGLGRALDLDYVGTGQPGPEGWALADLAAPDGHAVAVAVRQSEPVVAGLAWFGQKNRNDSKA</sequence>
<evidence type="ECO:0000256" key="2">
    <source>
        <dbReference type="ARBA" id="ARBA00022679"/>
    </source>
</evidence>
<dbReference type="PANTHER" id="PTHR12215">
    <property type="entry name" value="PHOSPHOPANTETHEINE TRANSFERASE"/>
    <property type="match status" value="1"/>
</dbReference>
<keyword evidence="2 4" id="KW-0808">Transferase</keyword>
<dbReference type="InterPro" id="IPR008278">
    <property type="entry name" value="4-PPantetheinyl_Trfase_dom"/>
</dbReference>
<evidence type="ECO:0000256" key="1">
    <source>
        <dbReference type="ARBA" id="ARBA00010990"/>
    </source>
</evidence>
<dbReference type="Proteomes" id="UP001592528">
    <property type="component" value="Unassembled WGS sequence"/>
</dbReference>
<dbReference type="SUPFAM" id="SSF56214">
    <property type="entry name" value="4'-phosphopantetheinyl transferase"/>
    <property type="match status" value="2"/>
</dbReference>
<proteinExistence type="inferred from homology"/>
<dbReference type="GO" id="GO:0016740">
    <property type="term" value="F:transferase activity"/>
    <property type="evidence" value="ECO:0007669"/>
    <property type="project" value="UniProtKB-KW"/>
</dbReference>
<reference evidence="4 5" key="1">
    <citation type="submission" date="2024-09" db="EMBL/GenBank/DDBJ databases">
        <authorList>
            <person name="Lee S.D."/>
        </authorList>
    </citation>
    <scope>NUCLEOTIDE SEQUENCE [LARGE SCALE GENOMIC DNA]</scope>
    <source>
        <strain evidence="4 5">N1-5</strain>
    </source>
</reference>
<evidence type="ECO:0000313" key="4">
    <source>
        <dbReference type="EMBL" id="MFC1399962.1"/>
    </source>
</evidence>
<comment type="similarity">
    <text evidence="1">Belongs to the P-Pant transferase superfamily. Gsp/Sfp/HetI/AcpT family.</text>
</comment>
<dbReference type="InterPro" id="IPR050559">
    <property type="entry name" value="P-Pant_transferase_sf"/>
</dbReference>
<accession>A0ABV6UET8</accession>
<evidence type="ECO:0000259" key="3">
    <source>
        <dbReference type="Pfam" id="PF01648"/>
    </source>
</evidence>
<dbReference type="Gene3D" id="3.90.470.20">
    <property type="entry name" value="4'-phosphopantetheinyl transferase domain"/>
    <property type="match status" value="1"/>
</dbReference>
<dbReference type="PANTHER" id="PTHR12215:SF10">
    <property type="entry name" value="L-AMINOADIPATE-SEMIALDEHYDE DEHYDROGENASE-PHOSPHOPANTETHEINYL TRANSFERASE"/>
    <property type="match status" value="1"/>
</dbReference>
<dbReference type="EMBL" id="JBHEZZ010000001">
    <property type="protein sequence ID" value="MFC1399962.1"/>
    <property type="molecule type" value="Genomic_DNA"/>
</dbReference>
<dbReference type="Pfam" id="PF01648">
    <property type="entry name" value="ACPS"/>
    <property type="match status" value="1"/>
</dbReference>
<dbReference type="InterPro" id="IPR037143">
    <property type="entry name" value="4-PPantetheinyl_Trfase_dom_sf"/>
</dbReference>